<dbReference type="STRING" id="660518.SAMN05216218_11332"/>
<accession>A0A1G7QQN1</accession>
<feature type="domain" description="DUF7577" evidence="3">
    <location>
        <begin position="64"/>
        <end position="91"/>
    </location>
</feature>
<dbReference type="InterPro" id="IPR055999">
    <property type="entry name" value="DUF7577"/>
</dbReference>
<reference evidence="5" key="1">
    <citation type="submission" date="2016-10" db="EMBL/GenBank/DDBJ databases">
        <authorList>
            <person name="Varghese N."/>
            <person name="Submissions S."/>
        </authorList>
    </citation>
    <scope>NUCLEOTIDE SEQUENCE [LARGE SCALE GENOMIC DNA]</scope>
    <source>
        <strain evidence="5">IBRC-M 10760</strain>
    </source>
</reference>
<name>A0A1G7QQN1_9EURY</name>
<dbReference type="OrthoDB" id="330661at2157"/>
<protein>
    <recommendedName>
        <fullName evidence="3">DUF7577 domain-containing protein</fullName>
    </recommendedName>
</protein>
<dbReference type="Pfam" id="PF24463">
    <property type="entry name" value="DUF7577"/>
    <property type="match status" value="1"/>
</dbReference>
<feature type="region of interest" description="Disordered" evidence="1">
    <location>
        <begin position="30"/>
        <end position="62"/>
    </location>
</feature>
<evidence type="ECO:0000256" key="2">
    <source>
        <dbReference type="SAM" id="Phobius"/>
    </source>
</evidence>
<gene>
    <name evidence="4" type="ORF">SAMN05216218_11332</name>
</gene>
<evidence type="ECO:0000259" key="3">
    <source>
        <dbReference type="Pfam" id="PF24463"/>
    </source>
</evidence>
<dbReference type="Proteomes" id="UP000199076">
    <property type="component" value="Unassembled WGS sequence"/>
</dbReference>
<dbReference type="RefSeq" id="WP_092658290.1">
    <property type="nucleotide sequence ID" value="NZ_FNBK01000013.1"/>
</dbReference>
<sequence>MEVWTWIVAYIVGFSLLQLLVYRYFRDSDPSVEGASTGSGEQYSAATDGLERDQTSRRTRDDDGTVCQHCGTFNEHEATYRYCKHCVSPLR</sequence>
<keyword evidence="2" id="KW-1133">Transmembrane helix</keyword>
<keyword evidence="5" id="KW-1185">Reference proteome</keyword>
<feature type="compositionally biased region" description="Polar residues" evidence="1">
    <location>
        <begin position="34"/>
        <end position="45"/>
    </location>
</feature>
<feature type="compositionally biased region" description="Basic and acidic residues" evidence="1">
    <location>
        <begin position="49"/>
        <end position="62"/>
    </location>
</feature>
<dbReference type="AlphaFoldDB" id="A0A1G7QQN1"/>
<keyword evidence="2" id="KW-0472">Membrane</keyword>
<keyword evidence="2" id="KW-0812">Transmembrane</keyword>
<feature type="transmembrane region" description="Helical" evidence="2">
    <location>
        <begin position="6"/>
        <end position="25"/>
    </location>
</feature>
<organism evidence="4 5">
    <name type="scientific">Halorientalis regularis</name>
    <dbReference type="NCBI Taxonomy" id="660518"/>
    <lineage>
        <taxon>Archaea</taxon>
        <taxon>Methanobacteriati</taxon>
        <taxon>Methanobacteriota</taxon>
        <taxon>Stenosarchaea group</taxon>
        <taxon>Halobacteria</taxon>
        <taxon>Halobacteriales</taxon>
        <taxon>Haloarculaceae</taxon>
        <taxon>Halorientalis</taxon>
    </lineage>
</organism>
<evidence type="ECO:0000256" key="1">
    <source>
        <dbReference type="SAM" id="MobiDB-lite"/>
    </source>
</evidence>
<evidence type="ECO:0000313" key="5">
    <source>
        <dbReference type="Proteomes" id="UP000199076"/>
    </source>
</evidence>
<dbReference type="EMBL" id="FNBK01000013">
    <property type="protein sequence ID" value="SDG00189.1"/>
    <property type="molecule type" value="Genomic_DNA"/>
</dbReference>
<proteinExistence type="predicted"/>
<evidence type="ECO:0000313" key="4">
    <source>
        <dbReference type="EMBL" id="SDG00189.1"/>
    </source>
</evidence>